<dbReference type="EC" id="2.7.11.1" evidence="1"/>
<evidence type="ECO:0000256" key="2">
    <source>
        <dbReference type="ARBA" id="ARBA00022527"/>
    </source>
</evidence>
<keyword evidence="2" id="KW-0723">Serine/threonine-protein kinase</keyword>
<feature type="compositionally biased region" description="Polar residues" evidence="9">
    <location>
        <begin position="40"/>
        <end position="63"/>
    </location>
</feature>
<dbReference type="GO" id="GO:0005524">
    <property type="term" value="F:ATP binding"/>
    <property type="evidence" value="ECO:0007669"/>
    <property type="project" value="UniProtKB-KW"/>
</dbReference>
<evidence type="ECO:0000256" key="8">
    <source>
        <dbReference type="ARBA" id="ARBA00048679"/>
    </source>
</evidence>
<proteinExistence type="predicted"/>
<name>A0A9Q3GI81_9BASI</name>
<feature type="region of interest" description="Disordered" evidence="9">
    <location>
        <begin position="559"/>
        <end position="583"/>
    </location>
</feature>
<feature type="region of interest" description="Disordered" evidence="9">
    <location>
        <begin position="910"/>
        <end position="975"/>
    </location>
</feature>
<feature type="compositionally biased region" description="Polar residues" evidence="9">
    <location>
        <begin position="841"/>
        <end position="879"/>
    </location>
</feature>
<keyword evidence="6" id="KW-0067">ATP-binding</keyword>
<dbReference type="PROSITE" id="PS50011">
    <property type="entry name" value="PROTEIN_KINASE_DOM"/>
    <property type="match status" value="1"/>
</dbReference>
<feature type="compositionally biased region" description="Basic and acidic residues" evidence="9">
    <location>
        <begin position="304"/>
        <end position="313"/>
    </location>
</feature>
<feature type="compositionally biased region" description="Low complexity" evidence="9">
    <location>
        <begin position="1095"/>
        <end position="1120"/>
    </location>
</feature>
<dbReference type="GO" id="GO:0005737">
    <property type="term" value="C:cytoplasm"/>
    <property type="evidence" value="ECO:0007669"/>
    <property type="project" value="TreeGrafter"/>
</dbReference>
<dbReference type="GO" id="GO:0005634">
    <property type="term" value="C:nucleus"/>
    <property type="evidence" value="ECO:0007669"/>
    <property type="project" value="TreeGrafter"/>
</dbReference>
<feature type="region of interest" description="Disordered" evidence="9">
    <location>
        <begin position="841"/>
        <end position="883"/>
    </location>
</feature>
<feature type="compositionally biased region" description="Low complexity" evidence="9">
    <location>
        <begin position="10"/>
        <end position="39"/>
    </location>
</feature>
<dbReference type="AlphaFoldDB" id="A0A9Q3GI81"/>
<dbReference type="Pfam" id="PF00069">
    <property type="entry name" value="Pkinase"/>
    <property type="match status" value="1"/>
</dbReference>
<evidence type="ECO:0000259" key="10">
    <source>
        <dbReference type="PROSITE" id="PS50011"/>
    </source>
</evidence>
<evidence type="ECO:0000256" key="4">
    <source>
        <dbReference type="ARBA" id="ARBA00022741"/>
    </source>
</evidence>
<evidence type="ECO:0000256" key="5">
    <source>
        <dbReference type="ARBA" id="ARBA00022777"/>
    </source>
</evidence>
<comment type="catalytic activity">
    <reaction evidence="7">
        <text>L-threonyl-[protein] + ATP = O-phospho-L-threonyl-[protein] + ADP + H(+)</text>
        <dbReference type="Rhea" id="RHEA:46608"/>
        <dbReference type="Rhea" id="RHEA-COMP:11060"/>
        <dbReference type="Rhea" id="RHEA-COMP:11605"/>
        <dbReference type="ChEBI" id="CHEBI:15378"/>
        <dbReference type="ChEBI" id="CHEBI:30013"/>
        <dbReference type="ChEBI" id="CHEBI:30616"/>
        <dbReference type="ChEBI" id="CHEBI:61977"/>
        <dbReference type="ChEBI" id="CHEBI:456216"/>
        <dbReference type="EC" id="2.7.11.1"/>
    </reaction>
</comment>
<feature type="region of interest" description="Disordered" evidence="9">
    <location>
        <begin position="303"/>
        <end position="335"/>
    </location>
</feature>
<dbReference type="InterPro" id="IPR011009">
    <property type="entry name" value="Kinase-like_dom_sf"/>
</dbReference>
<evidence type="ECO:0000313" key="11">
    <source>
        <dbReference type="EMBL" id="MBW0467457.1"/>
    </source>
</evidence>
<dbReference type="GO" id="GO:0004674">
    <property type="term" value="F:protein serine/threonine kinase activity"/>
    <property type="evidence" value="ECO:0007669"/>
    <property type="project" value="UniProtKB-KW"/>
</dbReference>
<keyword evidence="3" id="KW-0808">Transferase</keyword>
<organism evidence="11 12">
    <name type="scientific">Austropuccinia psidii MF-1</name>
    <dbReference type="NCBI Taxonomy" id="1389203"/>
    <lineage>
        <taxon>Eukaryota</taxon>
        <taxon>Fungi</taxon>
        <taxon>Dikarya</taxon>
        <taxon>Basidiomycota</taxon>
        <taxon>Pucciniomycotina</taxon>
        <taxon>Pucciniomycetes</taxon>
        <taxon>Pucciniales</taxon>
        <taxon>Sphaerophragmiaceae</taxon>
        <taxon>Austropuccinia</taxon>
    </lineage>
</organism>
<feature type="compositionally biased region" description="Low complexity" evidence="9">
    <location>
        <begin position="117"/>
        <end position="138"/>
    </location>
</feature>
<feature type="compositionally biased region" description="Low complexity" evidence="9">
    <location>
        <begin position="64"/>
        <end position="75"/>
    </location>
</feature>
<dbReference type="OrthoDB" id="541276at2759"/>
<feature type="compositionally biased region" description="Basic and acidic residues" evidence="9">
    <location>
        <begin position="955"/>
        <end position="964"/>
    </location>
</feature>
<evidence type="ECO:0000256" key="9">
    <source>
        <dbReference type="SAM" id="MobiDB-lite"/>
    </source>
</evidence>
<evidence type="ECO:0000256" key="7">
    <source>
        <dbReference type="ARBA" id="ARBA00047899"/>
    </source>
</evidence>
<dbReference type="PANTHER" id="PTHR24343:SF449">
    <property type="entry name" value="SERINE_THREONINE PROTEIN KINASE"/>
    <property type="match status" value="1"/>
</dbReference>
<dbReference type="Proteomes" id="UP000765509">
    <property type="component" value="Unassembled WGS sequence"/>
</dbReference>
<evidence type="ECO:0000313" key="12">
    <source>
        <dbReference type="Proteomes" id="UP000765509"/>
    </source>
</evidence>
<evidence type="ECO:0000256" key="1">
    <source>
        <dbReference type="ARBA" id="ARBA00012513"/>
    </source>
</evidence>
<keyword evidence="12" id="KW-1185">Reference proteome</keyword>
<reference evidence="11" key="1">
    <citation type="submission" date="2021-03" db="EMBL/GenBank/DDBJ databases">
        <title>Draft genome sequence of rust myrtle Austropuccinia psidii MF-1, a brazilian biotype.</title>
        <authorList>
            <person name="Quecine M.C."/>
            <person name="Pachon D.M.R."/>
            <person name="Bonatelli M.L."/>
            <person name="Correr F.H."/>
            <person name="Franceschini L.M."/>
            <person name="Leite T.F."/>
            <person name="Margarido G.R.A."/>
            <person name="Almeida C.A."/>
            <person name="Ferrarezi J.A."/>
            <person name="Labate C.A."/>
        </authorList>
    </citation>
    <scope>NUCLEOTIDE SEQUENCE</scope>
    <source>
        <strain evidence="11">MF-1</strain>
    </source>
</reference>
<dbReference type="PANTHER" id="PTHR24343">
    <property type="entry name" value="SERINE/THREONINE KINASE"/>
    <property type="match status" value="1"/>
</dbReference>
<dbReference type="PROSITE" id="PS00108">
    <property type="entry name" value="PROTEIN_KINASE_ST"/>
    <property type="match status" value="1"/>
</dbReference>
<feature type="compositionally biased region" description="Basic residues" evidence="9">
    <location>
        <begin position="943"/>
        <end position="954"/>
    </location>
</feature>
<keyword evidence="5" id="KW-0418">Kinase</keyword>
<feature type="region of interest" description="Disordered" evidence="9">
    <location>
        <begin position="1"/>
        <end position="138"/>
    </location>
</feature>
<comment type="caution">
    <text evidence="11">The sequence shown here is derived from an EMBL/GenBank/DDBJ whole genome shotgun (WGS) entry which is preliminary data.</text>
</comment>
<dbReference type="EMBL" id="AVOT02001587">
    <property type="protein sequence ID" value="MBW0467457.1"/>
    <property type="molecule type" value="Genomic_DNA"/>
</dbReference>
<dbReference type="InterPro" id="IPR008271">
    <property type="entry name" value="Ser/Thr_kinase_AS"/>
</dbReference>
<comment type="catalytic activity">
    <reaction evidence="8">
        <text>L-seryl-[protein] + ATP = O-phospho-L-seryl-[protein] + ADP + H(+)</text>
        <dbReference type="Rhea" id="RHEA:17989"/>
        <dbReference type="Rhea" id="RHEA-COMP:9863"/>
        <dbReference type="Rhea" id="RHEA-COMP:11604"/>
        <dbReference type="ChEBI" id="CHEBI:15378"/>
        <dbReference type="ChEBI" id="CHEBI:29999"/>
        <dbReference type="ChEBI" id="CHEBI:30616"/>
        <dbReference type="ChEBI" id="CHEBI:83421"/>
        <dbReference type="ChEBI" id="CHEBI:456216"/>
        <dbReference type="EC" id="2.7.11.1"/>
    </reaction>
</comment>
<protein>
    <recommendedName>
        <fullName evidence="1">non-specific serine/threonine protein kinase</fullName>
        <ecNumber evidence="1">2.7.11.1</ecNumber>
    </recommendedName>
</protein>
<keyword evidence="4" id="KW-0547">Nucleotide-binding</keyword>
<evidence type="ECO:0000256" key="3">
    <source>
        <dbReference type="ARBA" id="ARBA00022679"/>
    </source>
</evidence>
<dbReference type="Gene3D" id="1.10.510.10">
    <property type="entry name" value="Transferase(Phosphotransferase) domain 1"/>
    <property type="match status" value="2"/>
</dbReference>
<evidence type="ECO:0000256" key="6">
    <source>
        <dbReference type="ARBA" id="ARBA00022840"/>
    </source>
</evidence>
<dbReference type="InterPro" id="IPR000719">
    <property type="entry name" value="Prot_kinase_dom"/>
</dbReference>
<dbReference type="SMART" id="SM00220">
    <property type="entry name" value="S_TKc"/>
    <property type="match status" value="1"/>
</dbReference>
<feature type="domain" description="Protein kinase" evidence="10">
    <location>
        <begin position="382"/>
        <end position="825"/>
    </location>
</feature>
<accession>A0A9Q3GI81</accession>
<dbReference type="SUPFAM" id="SSF56112">
    <property type="entry name" value="Protein kinase-like (PK-like)"/>
    <property type="match status" value="1"/>
</dbReference>
<sequence>MSTTALSQRLSLPSNNPTLSSSSQSSSSTNSSPNKSSNLRTLQSTSSPLTHQSSLPSSPNLNHITTSVTSITPPTYSHHLPTLSPSTFHQSHSSYHHHQSISCPKSRLTLNLPDQHSPSSTSSPLILSSLRSPLSPSYSTAPDSPLMIPSHILELNQSSNYHQSGLISREPSLPSIMSMPSTRPTSPDLGKNKKTSLLKQKLNHSINTSIRSSNPSSPRITSRIFSPLGHVSNLCAFEDGLQHYERVRSPSLKGHSRRQSLINLSINNQPNFDIEKEMFQFDLSEDLGEETICQVKLNQSQDYSDLHGGDNNKDISNNINNDDQSDNDDDDEHGKVPKVFKIGQRIGVGTLHQGYIVRDLFQTSSEDSRTINSSNTGNHSILEIVRQIGVGSYAVVYLVREVLYDPDLQTEITPLDTSLSQTPKASDGFASLSNFGSNSLRHQRKSTQVIYGRDFALKCLCKRNLTDELLILQRGEAELHRSLPLHENIVALHQALETPNWLFLVIEYCPGQDLFYWLEQARDSQDLESLASRTNSFARNFPSSNRIPSTIRDEVSSDLTTIDDDSPAGPNTPPSPSLLASTADDEMLSRRRLRLISRMFVQMCDAVEACHQAGVCHRDIKPENFIVVDNRKARTNDQQSIGRNSVIVKITDWGLGTSSKNCDDFDCGSKPYMAYECRNNLNPTYDPVEADVWSLGIVLLNLLYHRCPWADPTLANSDFVEYKNSPIGFLRDRFEGMTMAVANFLAERVFCEVGLGLKQHRVSAGGFGEWAKDLLYHLDGGQPRASVSNATIALTSSTARSTIEQRQSYHSLSVELIPRRSSELFHSINLPDVVPEDLSPLNSSNQSINQNPLHLSNPLTQDFSSLNSQSLKPHQISQINDEKTQESGFYSGYDCLDIKPEMILSNLDGQDCQVNGSSDHPKGSSLDDESCLSSNGKNLGEKQRRRKRGARKGRRTDGGKRHGIETVPNSPQNEPAELDMLDGLVEVSQSLAREISQATKSKKLVDNKTQAVTTSKRKMNLAERMMEKFRDGSNPDLQAFIARARAREAAFMGKVNSNTASAPAQLQDINRLNGRNNPVRGTLSISSSAITSLSTNSATSWGTSSESTSSSKAAHWSSAANRRERIQKTHQPLADPPVLTNLTSHKEASTSTTSLNKKEESKNKLALLLTSFKRFNSTIGNHNNTSVFTTNVDNP</sequence>
<gene>
    <name evidence="11" type="ORF">O181_007172</name>
</gene>
<feature type="region of interest" description="Disordered" evidence="9">
    <location>
        <begin position="1095"/>
        <end position="1160"/>
    </location>
</feature>